<keyword evidence="1" id="KW-1003">Cell membrane</keyword>
<feature type="domain" description="Glycosyltransferase RgtA/B/C/D-like" evidence="10">
    <location>
        <begin position="324"/>
        <end position="484"/>
    </location>
</feature>
<keyword evidence="12" id="KW-1185">Reference proteome</keyword>
<feature type="transmembrane region" description="Helical" evidence="8">
    <location>
        <begin position="268"/>
        <end position="289"/>
    </location>
</feature>
<evidence type="ECO:0000256" key="2">
    <source>
        <dbReference type="ARBA" id="ARBA00022676"/>
    </source>
</evidence>
<keyword evidence="7 8" id="KW-0472">Membrane</keyword>
<keyword evidence="3 11" id="KW-0808">Transferase</keyword>
<dbReference type="Pfam" id="PF13231">
    <property type="entry name" value="PMT_2"/>
    <property type="match status" value="1"/>
</dbReference>
<evidence type="ECO:0000313" key="12">
    <source>
        <dbReference type="Proteomes" id="UP000318478"/>
    </source>
</evidence>
<feature type="transmembrane region" description="Helical" evidence="8">
    <location>
        <begin position="395"/>
        <end position="413"/>
    </location>
</feature>
<evidence type="ECO:0000313" key="11">
    <source>
        <dbReference type="EMBL" id="TWT76155.1"/>
    </source>
</evidence>
<dbReference type="EC" id="2.4.2.43" evidence="11"/>
<gene>
    <name evidence="11" type="primary">arnT</name>
    <name evidence="11" type="ORF">Pla123a_29440</name>
</gene>
<dbReference type="Gene3D" id="3.90.550.10">
    <property type="entry name" value="Spore Coat Polysaccharide Biosynthesis Protein SpsA, Chain A"/>
    <property type="match status" value="1"/>
</dbReference>
<dbReference type="InterPro" id="IPR029044">
    <property type="entry name" value="Nucleotide-diphossugar_trans"/>
</dbReference>
<keyword evidence="4 8" id="KW-0812">Transmembrane</keyword>
<accession>A0A5C5YMR8</accession>
<organism evidence="11 12">
    <name type="scientific">Posidoniimonas polymericola</name>
    <dbReference type="NCBI Taxonomy" id="2528002"/>
    <lineage>
        <taxon>Bacteria</taxon>
        <taxon>Pseudomonadati</taxon>
        <taxon>Planctomycetota</taxon>
        <taxon>Planctomycetia</taxon>
        <taxon>Pirellulales</taxon>
        <taxon>Lacipirellulaceae</taxon>
        <taxon>Posidoniimonas</taxon>
    </lineage>
</organism>
<feature type="transmembrane region" description="Helical" evidence="8">
    <location>
        <begin position="468"/>
        <end position="488"/>
    </location>
</feature>
<dbReference type="GO" id="GO:0009103">
    <property type="term" value="P:lipopolysaccharide biosynthetic process"/>
    <property type="evidence" value="ECO:0007669"/>
    <property type="project" value="UniProtKB-KW"/>
</dbReference>
<dbReference type="PANTHER" id="PTHR48090:SF3">
    <property type="entry name" value="UNDECAPRENYL-PHOSPHATE 4-DEOXY-4-FORMAMIDO-L-ARABINOSE TRANSFERASE"/>
    <property type="match status" value="1"/>
</dbReference>
<feature type="transmembrane region" description="Helical" evidence="8">
    <location>
        <begin position="556"/>
        <end position="573"/>
    </location>
</feature>
<feature type="transmembrane region" description="Helical" evidence="8">
    <location>
        <begin position="517"/>
        <end position="536"/>
    </location>
</feature>
<dbReference type="GO" id="GO:0005886">
    <property type="term" value="C:plasma membrane"/>
    <property type="evidence" value="ECO:0007669"/>
    <property type="project" value="TreeGrafter"/>
</dbReference>
<protein>
    <submittedName>
        <fullName evidence="11">Undecaprenyl phosphate-alpha-4-amino-4-deoxy-L-arabinose arabinosyl transferase</fullName>
        <ecNumber evidence="11">2.4.2.43</ecNumber>
    </submittedName>
</protein>
<dbReference type="AlphaFoldDB" id="A0A5C5YMR8"/>
<dbReference type="SUPFAM" id="SSF53448">
    <property type="entry name" value="Nucleotide-diphospho-sugar transferases"/>
    <property type="match status" value="1"/>
</dbReference>
<dbReference type="InterPro" id="IPR050256">
    <property type="entry name" value="Glycosyltransferase_2"/>
</dbReference>
<evidence type="ECO:0000256" key="5">
    <source>
        <dbReference type="ARBA" id="ARBA00022985"/>
    </source>
</evidence>
<evidence type="ECO:0000256" key="3">
    <source>
        <dbReference type="ARBA" id="ARBA00022679"/>
    </source>
</evidence>
<keyword evidence="2 11" id="KW-0328">Glycosyltransferase</keyword>
<name>A0A5C5YMR8_9BACT</name>
<dbReference type="Pfam" id="PF00535">
    <property type="entry name" value="Glycos_transf_2"/>
    <property type="match status" value="1"/>
</dbReference>
<feature type="transmembrane region" description="Helical" evidence="8">
    <location>
        <begin position="373"/>
        <end position="389"/>
    </location>
</feature>
<sequence>MSESTAGVAGERSGRTAASISLVLPAWNESEALPRAVGEADRALRAVSDRHEIIVVDDGSQDDTGECLVTLRAEYPALRVLRHDQNQGYGAALRTGFAAAECDLVVFTDSDVQFDLAEINRFALLARDYDIVCGYRIDRKDAPLRCFYSRVYNLLVRTLVGTSVRDIDCAFKMFRRDKLQQLPVTTDGFLVNTELLTAARQNGFSVVEVGVTHRPRVEGESTVSVSHIPVVLASLVRFWWNRVQFPGTAVAAREPAGPTQSGHSDRRLAWLQASLLVVAAVLLLSGLSYPLIDRDETRYAEIPREMVVSGDWLVPKLNYKTYYDKPPLLYWACAASYSVFGVSEWSARLVPALSGVLTLAMTMAFGNRLFNRRVGLLAGGVLALSVGFLGASRILLIDGLLSAFVALALFAACEAIREQRLRRGWWLLASFAVGVGFMAKGPIALVLFLPPVTAYAWLTQGAARLNAVSWLLLTAVVTLIAAPWFIAVSREVPDFAYQFFYLHNVERFGGAFHAKPLWFFLPVLLIGGHPWSFLALPCASYLGTRSQAVGERRTPILGFMVLWAVWCFAFFTISRCKLPPYILPAAPALALVVGKCLEDILWQREGIKWSRYTTGWAPWLATSTTIIASVGFIALGAWSGFESLRLLIVSSIIGISLLFVVRWTRQNLQGPKTAWGICAVATLLAATVVLHREIPRYATAQTLFGPASPLRGQFAATPDVPVVTVGHEWSGVPFYLHRDDIANFDHLDGQELVECADDAGRVLLIYRDRGHQELAPAFLPAGARVVATADRGQARLFLIELDGPGELVARPASLDAPLR</sequence>
<reference evidence="11 12" key="1">
    <citation type="submission" date="2019-02" db="EMBL/GenBank/DDBJ databases">
        <title>Deep-cultivation of Planctomycetes and their phenomic and genomic characterization uncovers novel biology.</title>
        <authorList>
            <person name="Wiegand S."/>
            <person name="Jogler M."/>
            <person name="Boedeker C."/>
            <person name="Pinto D."/>
            <person name="Vollmers J."/>
            <person name="Rivas-Marin E."/>
            <person name="Kohn T."/>
            <person name="Peeters S.H."/>
            <person name="Heuer A."/>
            <person name="Rast P."/>
            <person name="Oberbeckmann S."/>
            <person name="Bunk B."/>
            <person name="Jeske O."/>
            <person name="Meyerdierks A."/>
            <person name="Storesund J.E."/>
            <person name="Kallscheuer N."/>
            <person name="Luecker S."/>
            <person name="Lage O.M."/>
            <person name="Pohl T."/>
            <person name="Merkel B.J."/>
            <person name="Hornburger P."/>
            <person name="Mueller R.-W."/>
            <person name="Bruemmer F."/>
            <person name="Labrenz M."/>
            <person name="Spormann A.M."/>
            <person name="Op Den Camp H."/>
            <person name="Overmann J."/>
            <person name="Amann R."/>
            <person name="Jetten M.S.M."/>
            <person name="Mascher T."/>
            <person name="Medema M.H."/>
            <person name="Devos D.P."/>
            <person name="Kaster A.-K."/>
            <person name="Ovreas L."/>
            <person name="Rohde M."/>
            <person name="Galperin M.Y."/>
            <person name="Jogler C."/>
        </authorList>
    </citation>
    <scope>NUCLEOTIDE SEQUENCE [LARGE SCALE GENOMIC DNA]</scope>
    <source>
        <strain evidence="11 12">Pla123a</strain>
    </source>
</reference>
<feature type="transmembrane region" description="Helical" evidence="8">
    <location>
        <begin position="616"/>
        <end position="638"/>
    </location>
</feature>
<dbReference type="InterPro" id="IPR038731">
    <property type="entry name" value="RgtA/B/C-like"/>
</dbReference>
<evidence type="ECO:0000256" key="4">
    <source>
        <dbReference type="ARBA" id="ARBA00022692"/>
    </source>
</evidence>
<dbReference type="PANTHER" id="PTHR48090">
    <property type="entry name" value="UNDECAPRENYL-PHOSPHATE 4-DEOXY-4-FORMAMIDO-L-ARABINOSE TRANSFERASE-RELATED"/>
    <property type="match status" value="1"/>
</dbReference>
<evidence type="ECO:0000259" key="9">
    <source>
        <dbReference type="Pfam" id="PF00535"/>
    </source>
</evidence>
<proteinExistence type="predicted"/>
<evidence type="ECO:0000259" key="10">
    <source>
        <dbReference type="Pfam" id="PF13231"/>
    </source>
</evidence>
<keyword evidence="5" id="KW-0448">Lipopolysaccharide biosynthesis</keyword>
<evidence type="ECO:0000256" key="1">
    <source>
        <dbReference type="ARBA" id="ARBA00022475"/>
    </source>
</evidence>
<feature type="transmembrane region" description="Helical" evidence="8">
    <location>
        <begin position="644"/>
        <end position="661"/>
    </location>
</feature>
<dbReference type="InterPro" id="IPR001173">
    <property type="entry name" value="Glyco_trans_2-like"/>
</dbReference>
<evidence type="ECO:0000256" key="7">
    <source>
        <dbReference type="ARBA" id="ARBA00023136"/>
    </source>
</evidence>
<feature type="transmembrane region" description="Helical" evidence="8">
    <location>
        <begin position="425"/>
        <end position="448"/>
    </location>
</feature>
<evidence type="ECO:0000256" key="8">
    <source>
        <dbReference type="SAM" id="Phobius"/>
    </source>
</evidence>
<comment type="caution">
    <text evidence="11">The sequence shown here is derived from an EMBL/GenBank/DDBJ whole genome shotgun (WGS) entry which is preliminary data.</text>
</comment>
<dbReference type="OrthoDB" id="9815691at2"/>
<dbReference type="GO" id="GO:0103015">
    <property type="term" value="F:4-amino-4-deoxy-L-arabinose transferase activity"/>
    <property type="evidence" value="ECO:0007669"/>
    <property type="project" value="UniProtKB-EC"/>
</dbReference>
<dbReference type="EMBL" id="SJPO01000006">
    <property type="protein sequence ID" value="TWT76155.1"/>
    <property type="molecule type" value="Genomic_DNA"/>
</dbReference>
<keyword evidence="6 8" id="KW-1133">Transmembrane helix</keyword>
<evidence type="ECO:0000256" key="6">
    <source>
        <dbReference type="ARBA" id="ARBA00022989"/>
    </source>
</evidence>
<dbReference type="GO" id="GO:0099621">
    <property type="term" value="F:undecaprenyl-phosphate 4-deoxy-4-formamido-L-arabinose transferase activity"/>
    <property type="evidence" value="ECO:0007669"/>
    <property type="project" value="TreeGrafter"/>
</dbReference>
<dbReference type="Proteomes" id="UP000318478">
    <property type="component" value="Unassembled WGS sequence"/>
</dbReference>
<feature type="domain" description="Glycosyltransferase 2-like" evidence="9">
    <location>
        <begin position="21"/>
        <end position="181"/>
    </location>
</feature>
<dbReference type="CDD" id="cd04179">
    <property type="entry name" value="DPM_DPG-synthase_like"/>
    <property type="match status" value="1"/>
</dbReference>
<feature type="transmembrane region" description="Helical" evidence="8">
    <location>
        <begin position="673"/>
        <end position="691"/>
    </location>
</feature>
<dbReference type="RefSeq" id="WP_146588148.1">
    <property type="nucleotide sequence ID" value="NZ_SJPO01000006.1"/>
</dbReference>